<protein>
    <submittedName>
        <fullName evidence="2">WD40 domain-containing protein</fullName>
    </submittedName>
</protein>
<evidence type="ECO:0000313" key="2">
    <source>
        <dbReference type="EMBL" id="MDH6107154.1"/>
    </source>
</evidence>
<dbReference type="Pfam" id="PF00400">
    <property type="entry name" value="WD40"/>
    <property type="match status" value="1"/>
</dbReference>
<dbReference type="Proteomes" id="UP001159386">
    <property type="component" value="Unassembled WGS sequence"/>
</dbReference>
<dbReference type="InterPro" id="IPR001680">
    <property type="entry name" value="WD40_rpt"/>
</dbReference>
<keyword evidence="1" id="KW-0853">WD repeat</keyword>
<comment type="caution">
    <text evidence="2">The sequence shown here is derived from an EMBL/GenBank/DDBJ whole genome shotgun (WGS) entry which is preliminary data.</text>
</comment>
<dbReference type="Gene3D" id="2.130.10.10">
    <property type="entry name" value="YVTN repeat-like/Quinoprotein amine dehydrogenase"/>
    <property type="match status" value="1"/>
</dbReference>
<dbReference type="SMART" id="SM00320">
    <property type="entry name" value="WD40"/>
    <property type="match status" value="1"/>
</dbReference>
<dbReference type="InterPro" id="IPR015943">
    <property type="entry name" value="WD40/YVTN_repeat-like_dom_sf"/>
</dbReference>
<evidence type="ECO:0000256" key="1">
    <source>
        <dbReference type="PROSITE-ProRule" id="PRU00221"/>
    </source>
</evidence>
<evidence type="ECO:0000313" key="3">
    <source>
        <dbReference type="Proteomes" id="UP001159386"/>
    </source>
</evidence>
<proteinExistence type="predicted"/>
<dbReference type="SUPFAM" id="SSF50998">
    <property type="entry name" value="Quinoprotein alcohol dehydrogenase-like"/>
    <property type="match status" value="1"/>
</dbReference>
<dbReference type="PROSITE" id="PS50082">
    <property type="entry name" value="WD_REPEATS_2"/>
    <property type="match status" value="1"/>
</dbReference>
<dbReference type="InterPro" id="IPR011047">
    <property type="entry name" value="Quinoprotein_ADH-like_sf"/>
</dbReference>
<sequence>MEQQDSIRERVYITFHSKPVLSVAFSPDGKTLVYGSGDNTIKIWRGR</sequence>
<organism evidence="2 3">
    <name type="scientific">Anabaenopsis tanganyikae CS-531</name>
    <dbReference type="NCBI Taxonomy" id="2785304"/>
    <lineage>
        <taxon>Bacteria</taxon>
        <taxon>Bacillati</taxon>
        <taxon>Cyanobacteriota</taxon>
        <taxon>Cyanophyceae</taxon>
        <taxon>Nostocales</taxon>
        <taxon>Nodulariaceae</taxon>
        <taxon>Anabaenopsis</taxon>
        <taxon>Anabaenopsis tanganyikae</taxon>
    </lineage>
</organism>
<reference evidence="2 3" key="1">
    <citation type="journal article" date="2023" name="J. Phycol.">
        <title>Chrysosporum ovalisporum is synonymous with the true-branching cyanobacterium Umezakia natans (Nostocales/Aphanizomenonaceae).</title>
        <authorList>
            <person name="McGregor G.B."/>
            <person name="Sendall B.C."/>
            <person name="Niiyama Y."/>
            <person name="Tuji A."/>
            <person name="Willis A."/>
        </authorList>
    </citation>
    <scope>NUCLEOTIDE SEQUENCE [LARGE SCALE GENOMIC DNA]</scope>
    <source>
        <strain evidence="2 3">CS-531</strain>
    </source>
</reference>
<accession>A0ABT6KIJ8</accession>
<feature type="repeat" description="WD" evidence="1">
    <location>
        <begin position="13"/>
        <end position="47"/>
    </location>
</feature>
<dbReference type="RefSeq" id="WP_280793541.1">
    <property type="nucleotide sequence ID" value="NZ_JANQDF010000155.1"/>
</dbReference>
<name>A0ABT6KIJ8_9CYAN</name>
<dbReference type="PROSITE" id="PS50294">
    <property type="entry name" value="WD_REPEATS_REGION"/>
    <property type="match status" value="1"/>
</dbReference>
<keyword evidence="3" id="KW-1185">Reference proteome</keyword>
<gene>
    <name evidence="2" type="ORF">NWP22_15010</name>
</gene>
<dbReference type="EMBL" id="JANQDF010000155">
    <property type="protein sequence ID" value="MDH6107154.1"/>
    <property type="molecule type" value="Genomic_DNA"/>
</dbReference>